<dbReference type="EC" id="1.6.5.5" evidence="2"/>
<dbReference type="Pfam" id="PF13602">
    <property type="entry name" value="ADH_zinc_N_2"/>
    <property type="match status" value="1"/>
</dbReference>
<protein>
    <submittedName>
        <fullName evidence="2">Quinone oxidoreductase 1</fullName>
        <ecNumber evidence="2">1.6.5.5</ecNumber>
    </submittedName>
</protein>
<organism evidence="2 3">
    <name type="scientific">Nocardia cerradoensis</name>
    <dbReference type="NCBI Taxonomy" id="85688"/>
    <lineage>
        <taxon>Bacteria</taxon>
        <taxon>Bacillati</taxon>
        <taxon>Actinomycetota</taxon>
        <taxon>Actinomycetes</taxon>
        <taxon>Mycobacteriales</taxon>
        <taxon>Nocardiaceae</taxon>
        <taxon>Nocardia</taxon>
    </lineage>
</organism>
<keyword evidence="3" id="KW-1185">Reference proteome</keyword>
<evidence type="ECO:0000313" key="2">
    <source>
        <dbReference type="EMBL" id="OXR47302.1"/>
    </source>
</evidence>
<dbReference type="InterPro" id="IPR052585">
    <property type="entry name" value="Lipid_raft_assoc_Zn_ADH"/>
</dbReference>
<dbReference type="Proteomes" id="UP000215506">
    <property type="component" value="Unassembled WGS sequence"/>
</dbReference>
<dbReference type="Gene3D" id="3.90.180.10">
    <property type="entry name" value="Medium-chain alcohol dehydrogenases, catalytic domain"/>
    <property type="match status" value="1"/>
</dbReference>
<keyword evidence="2" id="KW-0560">Oxidoreductase</keyword>
<dbReference type="CDD" id="cd05289">
    <property type="entry name" value="MDR_like_2"/>
    <property type="match status" value="1"/>
</dbReference>
<dbReference type="InterPro" id="IPR020843">
    <property type="entry name" value="ER"/>
</dbReference>
<dbReference type="PANTHER" id="PTHR43482:SF1">
    <property type="entry name" value="PROTEIN AST1-RELATED"/>
    <property type="match status" value="1"/>
</dbReference>
<evidence type="ECO:0000313" key="3">
    <source>
        <dbReference type="Proteomes" id="UP000215506"/>
    </source>
</evidence>
<dbReference type="EMBL" id="NGAF01000001">
    <property type="protein sequence ID" value="OXR47302.1"/>
    <property type="molecule type" value="Genomic_DNA"/>
</dbReference>
<dbReference type="InterPro" id="IPR013154">
    <property type="entry name" value="ADH-like_N"/>
</dbReference>
<gene>
    <name evidence="2" type="primary">qorA_1</name>
    <name evidence="2" type="ORF">B7C42_00424</name>
</gene>
<dbReference type="Pfam" id="PF08240">
    <property type="entry name" value="ADH_N"/>
    <property type="match status" value="1"/>
</dbReference>
<dbReference type="SMART" id="SM00829">
    <property type="entry name" value="PKS_ER"/>
    <property type="match status" value="1"/>
</dbReference>
<dbReference type="SUPFAM" id="SSF51735">
    <property type="entry name" value="NAD(P)-binding Rossmann-fold domains"/>
    <property type="match status" value="1"/>
</dbReference>
<feature type="domain" description="Enoyl reductase (ER)" evidence="1">
    <location>
        <begin position="11"/>
        <end position="304"/>
    </location>
</feature>
<dbReference type="AlphaFoldDB" id="A0A231HEL5"/>
<dbReference type="PANTHER" id="PTHR43482">
    <property type="entry name" value="PROTEIN AST1-RELATED"/>
    <property type="match status" value="1"/>
</dbReference>
<comment type="caution">
    <text evidence="2">The sequence shown here is derived from an EMBL/GenBank/DDBJ whole genome shotgun (WGS) entry which is preliminary data.</text>
</comment>
<dbReference type="Gene3D" id="3.40.50.720">
    <property type="entry name" value="NAD(P)-binding Rossmann-like Domain"/>
    <property type="match status" value="1"/>
</dbReference>
<dbReference type="InterPro" id="IPR036291">
    <property type="entry name" value="NAD(P)-bd_dom_sf"/>
</dbReference>
<dbReference type="InterPro" id="IPR011032">
    <property type="entry name" value="GroES-like_sf"/>
</dbReference>
<proteinExistence type="predicted"/>
<evidence type="ECO:0000259" key="1">
    <source>
        <dbReference type="SMART" id="SM00829"/>
    </source>
</evidence>
<dbReference type="GO" id="GO:0003960">
    <property type="term" value="F:quinone reductase (NADPH) activity"/>
    <property type="evidence" value="ECO:0007669"/>
    <property type="project" value="UniProtKB-EC"/>
</dbReference>
<name>A0A231HEL5_9NOCA</name>
<reference evidence="2 3" key="1">
    <citation type="submission" date="2017-07" db="EMBL/GenBank/DDBJ databases">
        <title>First draft Genome Sequence of Nocardia cerradoensis isolated from human infection.</title>
        <authorList>
            <person name="Carrasco G."/>
        </authorList>
    </citation>
    <scope>NUCLEOTIDE SEQUENCE [LARGE SCALE GENOMIC DNA]</scope>
    <source>
        <strain evidence="2 3">CNM20130759</strain>
    </source>
</reference>
<accession>A0A231HEL5</accession>
<dbReference type="SUPFAM" id="SSF50129">
    <property type="entry name" value="GroES-like"/>
    <property type="match status" value="1"/>
</dbReference>
<sequence length="306" mass="31647">MAQAVKFDRYGDIDVLEVREIPDPQPGPGQVAVEVVAAGINPGEAKIRNGSLHERWPATFPEGEGTDFAGRIVALGEGVSGIAVGDEVLGFSDKRSSHATRVVVPAQQVTPKPVGLSWEVAGSLYVAGTTAFAAVRAVSPEAGDTIAVSGAAGGVGSIVVQLLRAREVTVIGIAGPDNQDYLRELGAVAVEYGDGLAERLREAAPGGIDAFIDTHGNGYVELALDLGVKPERIDTIIDFAAVEKYGVKAEGNAAADTIDVLAQLAELAAAGTVRIPIAATYPLGEVRAAFAELERGHTRGKIVLLP</sequence>
<dbReference type="RefSeq" id="WP_039777816.1">
    <property type="nucleotide sequence ID" value="NZ_JAAXOR010000003.1"/>
</dbReference>